<keyword evidence="2" id="KW-0812">Transmembrane</keyword>
<evidence type="ECO:0000313" key="5">
    <source>
        <dbReference type="Proteomes" id="UP001331761"/>
    </source>
</evidence>
<feature type="region of interest" description="Disordered" evidence="1">
    <location>
        <begin position="40"/>
        <end position="67"/>
    </location>
</feature>
<dbReference type="AlphaFoldDB" id="A0AAN8FMN4"/>
<dbReference type="EMBL" id="WIXE01006734">
    <property type="protein sequence ID" value="KAK5981030.1"/>
    <property type="molecule type" value="Genomic_DNA"/>
</dbReference>
<proteinExistence type="predicted"/>
<evidence type="ECO:0000256" key="1">
    <source>
        <dbReference type="SAM" id="MobiDB-lite"/>
    </source>
</evidence>
<sequence length="67" mass="7194">MVPVIVGSCLAGLIVITMVTYLIYRCQLPAEVLQLTNNRSSSSEAESAHHTNAVYTNGNVALDSLED</sequence>
<protein>
    <submittedName>
        <fullName evidence="3">Uncharacterized protein</fullName>
    </submittedName>
</protein>
<dbReference type="EMBL" id="WIXE01002257">
    <property type="protein sequence ID" value="KAK5984973.1"/>
    <property type="molecule type" value="Genomic_DNA"/>
</dbReference>
<keyword evidence="2" id="KW-1133">Transmembrane helix</keyword>
<comment type="caution">
    <text evidence="3">The sequence shown here is derived from an EMBL/GenBank/DDBJ whole genome shotgun (WGS) entry which is preliminary data.</text>
</comment>
<name>A0AAN8FMN4_TRICO</name>
<dbReference type="Proteomes" id="UP001331761">
    <property type="component" value="Unassembled WGS sequence"/>
</dbReference>
<keyword evidence="2" id="KW-0472">Membrane</keyword>
<gene>
    <name evidence="3" type="ORF">GCK32_001599</name>
    <name evidence="4" type="ORF">GCK32_001869</name>
</gene>
<reference evidence="3 5" key="1">
    <citation type="submission" date="2019-10" db="EMBL/GenBank/DDBJ databases">
        <title>Assembly and Annotation for the nematode Trichostrongylus colubriformis.</title>
        <authorList>
            <person name="Martin J."/>
        </authorList>
    </citation>
    <scope>NUCLEOTIDE SEQUENCE [LARGE SCALE GENOMIC DNA]</scope>
    <source>
        <strain evidence="3">G859</strain>
        <tissue evidence="3">Whole worm</tissue>
    </source>
</reference>
<keyword evidence="5" id="KW-1185">Reference proteome</keyword>
<evidence type="ECO:0000313" key="3">
    <source>
        <dbReference type="EMBL" id="KAK5981030.1"/>
    </source>
</evidence>
<feature type="transmembrane region" description="Helical" evidence="2">
    <location>
        <begin position="5"/>
        <end position="24"/>
    </location>
</feature>
<organism evidence="3 5">
    <name type="scientific">Trichostrongylus colubriformis</name>
    <name type="common">Black scour worm</name>
    <dbReference type="NCBI Taxonomy" id="6319"/>
    <lineage>
        <taxon>Eukaryota</taxon>
        <taxon>Metazoa</taxon>
        <taxon>Ecdysozoa</taxon>
        <taxon>Nematoda</taxon>
        <taxon>Chromadorea</taxon>
        <taxon>Rhabditida</taxon>
        <taxon>Rhabditina</taxon>
        <taxon>Rhabditomorpha</taxon>
        <taxon>Strongyloidea</taxon>
        <taxon>Trichostrongylidae</taxon>
        <taxon>Trichostrongylus</taxon>
    </lineage>
</organism>
<evidence type="ECO:0000313" key="4">
    <source>
        <dbReference type="EMBL" id="KAK5984973.1"/>
    </source>
</evidence>
<evidence type="ECO:0000256" key="2">
    <source>
        <dbReference type="SAM" id="Phobius"/>
    </source>
</evidence>
<accession>A0AAN8FMN4</accession>